<dbReference type="AlphaFoldDB" id="A0A6C0JQ02"/>
<evidence type="ECO:0000313" key="1">
    <source>
        <dbReference type="EMBL" id="QHU05784.1"/>
    </source>
</evidence>
<organism evidence="1">
    <name type="scientific">viral metagenome</name>
    <dbReference type="NCBI Taxonomy" id="1070528"/>
    <lineage>
        <taxon>unclassified sequences</taxon>
        <taxon>metagenomes</taxon>
        <taxon>organismal metagenomes</taxon>
    </lineage>
</organism>
<proteinExistence type="predicted"/>
<protein>
    <submittedName>
        <fullName evidence="1">Uncharacterized protein</fullName>
    </submittedName>
</protein>
<accession>A0A6C0JQ02</accession>
<name>A0A6C0JQ02_9ZZZZ</name>
<reference evidence="1" key="1">
    <citation type="journal article" date="2020" name="Nature">
        <title>Giant virus diversity and host interactions through global metagenomics.</title>
        <authorList>
            <person name="Schulz F."/>
            <person name="Roux S."/>
            <person name="Paez-Espino D."/>
            <person name="Jungbluth S."/>
            <person name="Walsh D.A."/>
            <person name="Denef V.J."/>
            <person name="McMahon K.D."/>
            <person name="Konstantinidis K.T."/>
            <person name="Eloe-Fadrosh E.A."/>
            <person name="Kyrpides N.C."/>
            <person name="Woyke T."/>
        </authorList>
    </citation>
    <scope>NUCLEOTIDE SEQUENCE</scope>
    <source>
        <strain evidence="1">GVMAG-M-3300027736-24</strain>
    </source>
</reference>
<dbReference type="EMBL" id="MN740419">
    <property type="protein sequence ID" value="QHU05784.1"/>
    <property type="molecule type" value="Genomic_DNA"/>
</dbReference>
<sequence>MAKHELYFSKFCKHSSKVLEEISRSGISDKFIYISIDKRFVKNNVTYILNPDGTSFALPPMINRVPVLLLKPNHEILSGNQILEYIKPQINNIQDEKKLLQNEPNPFCLVVDNGNAYGVNSDNFSFLDTTPDDLSAKGEGGLRQMYNYSTLDQQNNINTPLQSDKAAKINTSLEELEEQRKNDIYKK</sequence>